<accession>A0AAW0A153</accession>
<evidence type="ECO:0000313" key="8">
    <source>
        <dbReference type="EMBL" id="KAK6996695.1"/>
    </source>
</evidence>
<dbReference type="SUPFAM" id="SSF57701">
    <property type="entry name" value="Zn2/Cys6 DNA-binding domain"/>
    <property type="match status" value="2"/>
</dbReference>
<reference evidence="8 9" key="1">
    <citation type="journal article" date="2024" name="J Genomics">
        <title>Draft genome sequencing and assembly of Favolaschia claudopus CIRM-BRFM 2984 isolated from oak limbs.</title>
        <authorList>
            <person name="Navarro D."/>
            <person name="Drula E."/>
            <person name="Chaduli D."/>
            <person name="Cazenave R."/>
            <person name="Ahrendt S."/>
            <person name="Wang J."/>
            <person name="Lipzen A."/>
            <person name="Daum C."/>
            <person name="Barry K."/>
            <person name="Grigoriev I.V."/>
            <person name="Favel A."/>
            <person name="Rosso M.N."/>
            <person name="Martin F."/>
        </authorList>
    </citation>
    <scope>NUCLEOTIDE SEQUENCE [LARGE SCALE GENOMIC DNA]</scope>
    <source>
        <strain evidence="8 9">CIRM-BRFM 2984</strain>
    </source>
</reference>
<name>A0AAW0A153_9AGAR</name>
<dbReference type="GO" id="GO:0000981">
    <property type="term" value="F:DNA-binding transcription factor activity, RNA polymerase II-specific"/>
    <property type="evidence" value="ECO:0007669"/>
    <property type="project" value="InterPro"/>
</dbReference>
<dbReference type="InterPro" id="IPR036864">
    <property type="entry name" value="Zn2-C6_fun-type_DNA-bd_sf"/>
</dbReference>
<dbReference type="GO" id="GO:0045944">
    <property type="term" value="P:positive regulation of transcription by RNA polymerase II"/>
    <property type="evidence" value="ECO:0007669"/>
    <property type="project" value="TreeGrafter"/>
</dbReference>
<evidence type="ECO:0000256" key="4">
    <source>
        <dbReference type="ARBA" id="ARBA00023163"/>
    </source>
</evidence>
<comment type="subcellular location">
    <subcellularLocation>
        <location evidence="1">Nucleus</location>
    </subcellularLocation>
</comment>
<evidence type="ECO:0000256" key="1">
    <source>
        <dbReference type="ARBA" id="ARBA00004123"/>
    </source>
</evidence>
<keyword evidence="4" id="KW-0804">Transcription</keyword>
<dbReference type="Pfam" id="PF00172">
    <property type="entry name" value="Zn_clus"/>
    <property type="match status" value="2"/>
</dbReference>
<dbReference type="CDD" id="cd00067">
    <property type="entry name" value="GAL4"/>
    <property type="match status" value="2"/>
</dbReference>
<feature type="domain" description="Zn(2)-C6 fungal-type" evidence="7">
    <location>
        <begin position="30"/>
        <end position="64"/>
    </location>
</feature>
<evidence type="ECO:0000313" key="9">
    <source>
        <dbReference type="Proteomes" id="UP001362999"/>
    </source>
</evidence>
<keyword evidence="5" id="KW-0539">Nucleus</keyword>
<dbReference type="PROSITE" id="PS00463">
    <property type="entry name" value="ZN2_CY6_FUNGAL_1"/>
    <property type="match status" value="2"/>
</dbReference>
<comment type="caution">
    <text evidence="8">The sequence shown here is derived from an EMBL/GenBank/DDBJ whole genome shotgun (WGS) entry which is preliminary data.</text>
</comment>
<dbReference type="PANTHER" id="PTHR47540:SF5">
    <property type="entry name" value="ZN(II)2CYS6 TRANSCRIPTION FACTOR"/>
    <property type="match status" value="1"/>
</dbReference>
<keyword evidence="9" id="KW-1185">Reference proteome</keyword>
<dbReference type="PANTHER" id="PTHR47540">
    <property type="entry name" value="THIAMINE REPRESSIBLE GENES REGULATORY PROTEIN THI5"/>
    <property type="match status" value="1"/>
</dbReference>
<feature type="domain" description="Zn(2)-C6 fungal-type" evidence="7">
    <location>
        <begin position="78"/>
        <end position="112"/>
    </location>
</feature>
<dbReference type="InterPro" id="IPR001138">
    <property type="entry name" value="Zn2Cys6_DnaBD"/>
</dbReference>
<feature type="region of interest" description="Disordered" evidence="6">
    <location>
        <begin position="176"/>
        <end position="215"/>
    </location>
</feature>
<dbReference type="AlphaFoldDB" id="A0AAW0A153"/>
<evidence type="ECO:0000256" key="3">
    <source>
        <dbReference type="ARBA" id="ARBA00023125"/>
    </source>
</evidence>
<dbReference type="GO" id="GO:0008270">
    <property type="term" value="F:zinc ion binding"/>
    <property type="evidence" value="ECO:0007669"/>
    <property type="project" value="InterPro"/>
</dbReference>
<dbReference type="Proteomes" id="UP001362999">
    <property type="component" value="Unassembled WGS sequence"/>
</dbReference>
<dbReference type="GO" id="GO:0005634">
    <property type="term" value="C:nucleus"/>
    <property type="evidence" value="ECO:0007669"/>
    <property type="project" value="UniProtKB-SubCell"/>
</dbReference>
<gene>
    <name evidence="8" type="ORF">R3P38DRAFT_1956304</name>
</gene>
<dbReference type="Gene3D" id="4.10.240.10">
    <property type="entry name" value="Zn(2)-C6 fungal-type DNA-binding domain"/>
    <property type="match status" value="2"/>
</dbReference>
<keyword evidence="3" id="KW-0238">DNA-binding</keyword>
<evidence type="ECO:0000256" key="6">
    <source>
        <dbReference type="SAM" id="MobiDB-lite"/>
    </source>
</evidence>
<feature type="compositionally biased region" description="Polar residues" evidence="6">
    <location>
        <begin position="269"/>
        <end position="291"/>
    </location>
</feature>
<organism evidence="8 9">
    <name type="scientific">Favolaschia claudopus</name>
    <dbReference type="NCBI Taxonomy" id="2862362"/>
    <lineage>
        <taxon>Eukaryota</taxon>
        <taxon>Fungi</taxon>
        <taxon>Dikarya</taxon>
        <taxon>Basidiomycota</taxon>
        <taxon>Agaricomycotina</taxon>
        <taxon>Agaricomycetes</taxon>
        <taxon>Agaricomycetidae</taxon>
        <taxon>Agaricales</taxon>
        <taxon>Marasmiineae</taxon>
        <taxon>Mycenaceae</taxon>
        <taxon>Favolaschia</taxon>
    </lineage>
</organism>
<dbReference type="InterPro" id="IPR051711">
    <property type="entry name" value="Stress_Response_Reg"/>
</dbReference>
<feature type="compositionally biased region" description="Pro residues" evidence="6">
    <location>
        <begin position="187"/>
        <end position="199"/>
    </location>
</feature>
<keyword evidence="2" id="KW-0805">Transcription regulation</keyword>
<evidence type="ECO:0000259" key="7">
    <source>
        <dbReference type="PROSITE" id="PS50048"/>
    </source>
</evidence>
<dbReference type="EMBL" id="JAWWNJ010000096">
    <property type="protein sequence ID" value="KAK6996695.1"/>
    <property type="molecule type" value="Genomic_DNA"/>
</dbReference>
<evidence type="ECO:0000256" key="2">
    <source>
        <dbReference type="ARBA" id="ARBA00023015"/>
    </source>
</evidence>
<feature type="region of interest" description="Disordered" evidence="6">
    <location>
        <begin position="252"/>
        <end position="291"/>
    </location>
</feature>
<dbReference type="GO" id="GO:0043565">
    <property type="term" value="F:sequence-specific DNA binding"/>
    <property type="evidence" value="ECO:0007669"/>
    <property type="project" value="TreeGrafter"/>
</dbReference>
<proteinExistence type="predicted"/>
<dbReference type="PROSITE" id="PS50048">
    <property type="entry name" value="ZN2_CY6_FUNGAL_2"/>
    <property type="match status" value="2"/>
</dbReference>
<feature type="compositionally biased region" description="Polar residues" evidence="6">
    <location>
        <begin position="200"/>
        <end position="215"/>
    </location>
</feature>
<dbReference type="SMART" id="SM00066">
    <property type="entry name" value="GAL4"/>
    <property type="match status" value="2"/>
</dbReference>
<evidence type="ECO:0000256" key="5">
    <source>
        <dbReference type="ARBA" id="ARBA00023242"/>
    </source>
</evidence>
<protein>
    <recommendedName>
        <fullName evidence="7">Zn(2)-C6 fungal-type domain-containing protein</fullName>
    </recommendedName>
</protein>
<sequence length="291" mass="32522">MVWKEDTFMSRLIPDETSKLFTKRRRAIISCKNCRSRKVKCSTLADGDLRPCTRCTAKGLQCDYTAVDETAHPPTTIACLNCKKSKIRCATVTDGNCRPCTQCQQKGLKCEYPDPNKYPWLHSGQHDDLSPLNRDQWGFTQVPTPITPPSAGVQAFLEDRPDFPRVGDGPMPHAGPSTAFRHHYSSPRPPGTMPIPTQPVPSQLHGQPEGFSSNHQLPQYNPSAQYYSGVLPNFGVQNLFIPLYAPNYENIFPPQTPDQQQMAHPAAWPQTNQSSYPQSYNPNASGLDQHQ</sequence>